<sequence length="169" mass="18703">MEIKKLQMLGVVFAAMMLAACSSTDTEEGGEVDSGQSLSGFDGSANVQPAKSQAEIDREEAMKNLQTVFYFEFDSSTLTAEARRNLDAQISFLKDSVGTIRLEGHADERGTREYNIALGERRAQAVADYMVLNGISRYRIETVSYGEERPVAFGQGESAWSQNRRVELK</sequence>
<proteinExistence type="inferred from homology"/>
<evidence type="ECO:0000256" key="3">
    <source>
        <dbReference type="ARBA" id="ARBA00023136"/>
    </source>
</evidence>
<keyword evidence="13" id="KW-1185">Reference proteome</keyword>
<comment type="function">
    <text evidence="8">Part of the Tol-Pal system, which plays a role in outer membrane invagination during cell division and is important for maintaining outer membrane integrity.</text>
</comment>
<comment type="subunit">
    <text evidence="8">The Tol-Pal system is composed of five core proteins: the inner membrane proteins TolA, TolQ and TolR, the periplasmic protein TolB and the outer membrane protein Pal. They form a network linking the inner and outer membranes and the peptidoglycan layer.</text>
</comment>
<dbReference type="GO" id="GO:0009279">
    <property type="term" value="C:cell outer membrane"/>
    <property type="evidence" value="ECO:0007669"/>
    <property type="project" value="UniProtKB-SubCell"/>
</dbReference>
<comment type="similarity">
    <text evidence="8">Belongs to the Pal lipoprotein family.</text>
</comment>
<dbReference type="InterPro" id="IPR006665">
    <property type="entry name" value="OmpA-like"/>
</dbReference>
<feature type="domain" description="OmpA-like" evidence="11">
    <location>
        <begin position="58"/>
        <end position="169"/>
    </location>
</feature>
<dbReference type="NCBIfam" id="TIGR02802">
    <property type="entry name" value="Pal_lipo"/>
    <property type="match status" value="1"/>
</dbReference>
<evidence type="ECO:0000256" key="9">
    <source>
        <dbReference type="SAM" id="MobiDB-lite"/>
    </source>
</evidence>
<dbReference type="PROSITE" id="PS51123">
    <property type="entry name" value="OMPA_2"/>
    <property type="match status" value="1"/>
</dbReference>
<comment type="caution">
    <text evidence="12">The sequence shown here is derived from an EMBL/GenBank/DDBJ whole genome shotgun (WGS) entry which is preliminary data.</text>
</comment>
<dbReference type="GO" id="GO:0051301">
    <property type="term" value="P:cell division"/>
    <property type="evidence" value="ECO:0007669"/>
    <property type="project" value="UniProtKB-UniRule"/>
</dbReference>
<keyword evidence="1 8" id="KW-0132">Cell division</keyword>
<dbReference type="EMBL" id="JACHWY010000001">
    <property type="protein sequence ID" value="MBB3047372.1"/>
    <property type="molecule type" value="Genomic_DNA"/>
</dbReference>
<keyword evidence="4 8" id="KW-0564">Palmitate</keyword>
<feature type="region of interest" description="Disordered" evidence="9">
    <location>
        <begin position="25"/>
        <end position="46"/>
    </location>
</feature>
<dbReference type="PROSITE" id="PS51257">
    <property type="entry name" value="PROKAR_LIPOPROTEIN"/>
    <property type="match status" value="1"/>
</dbReference>
<name>A0A7W4Z5R5_9GAMM</name>
<keyword evidence="2 8" id="KW-0732">Signal</keyword>
<evidence type="ECO:0000313" key="13">
    <source>
        <dbReference type="Proteomes" id="UP000537130"/>
    </source>
</evidence>
<evidence type="ECO:0000256" key="8">
    <source>
        <dbReference type="HAMAP-Rule" id="MF_02204"/>
    </source>
</evidence>
<dbReference type="RefSeq" id="WP_183410001.1">
    <property type="nucleotide sequence ID" value="NZ_JACHWY010000001.1"/>
</dbReference>
<evidence type="ECO:0000256" key="4">
    <source>
        <dbReference type="ARBA" id="ARBA00023139"/>
    </source>
</evidence>
<feature type="signal peptide" evidence="10">
    <location>
        <begin position="1"/>
        <end position="19"/>
    </location>
</feature>
<evidence type="ECO:0000259" key="11">
    <source>
        <dbReference type="PROSITE" id="PS51123"/>
    </source>
</evidence>
<protein>
    <recommendedName>
        <fullName evidence="8">Peptidoglycan-associated lipoprotein</fullName>
        <shortName evidence="8">PAL</shortName>
    </recommendedName>
</protein>
<gene>
    <name evidence="8" type="primary">pal</name>
    <name evidence="12" type="ORF">FHR99_001608</name>
</gene>
<keyword evidence="7 8" id="KW-0131">Cell cycle</keyword>
<keyword evidence="5 8" id="KW-0998">Cell outer membrane</keyword>
<evidence type="ECO:0000256" key="7">
    <source>
        <dbReference type="ARBA" id="ARBA00023306"/>
    </source>
</evidence>
<accession>A0A7W4Z5R5</accession>
<dbReference type="InterPro" id="IPR014169">
    <property type="entry name" value="Pal_lipo_C"/>
</dbReference>
<keyword evidence="6 8" id="KW-0449">Lipoprotein</keyword>
<evidence type="ECO:0000256" key="1">
    <source>
        <dbReference type="ARBA" id="ARBA00022618"/>
    </source>
</evidence>
<feature type="chain" id="PRO_5031042795" description="Peptidoglycan-associated lipoprotein" evidence="10">
    <location>
        <begin position="20"/>
        <end position="169"/>
    </location>
</feature>
<dbReference type="PANTHER" id="PTHR30329">
    <property type="entry name" value="STATOR ELEMENT OF FLAGELLAR MOTOR COMPLEX"/>
    <property type="match status" value="1"/>
</dbReference>
<dbReference type="Pfam" id="PF00691">
    <property type="entry name" value="OmpA"/>
    <property type="match status" value="1"/>
</dbReference>
<dbReference type="Gene3D" id="3.30.1330.60">
    <property type="entry name" value="OmpA-like domain"/>
    <property type="match status" value="1"/>
</dbReference>
<feature type="compositionally biased region" description="Polar residues" evidence="9">
    <location>
        <begin position="34"/>
        <end position="46"/>
    </location>
</feature>
<evidence type="ECO:0000256" key="10">
    <source>
        <dbReference type="SAM" id="SignalP"/>
    </source>
</evidence>
<dbReference type="InterPro" id="IPR036737">
    <property type="entry name" value="OmpA-like_sf"/>
</dbReference>
<evidence type="ECO:0000256" key="5">
    <source>
        <dbReference type="ARBA" id="ARBA00023237"/>
    </source>
</evidence>
<dbReference type="CDD" id="cd07185">
    <property type="entry name" value="OmpA_C-like"/>
    <property type="match status" value="1"/>
</dbReference>
<evidence type="ECO:0000256" key="2">
    <source>
        <dbReference type="ARBA" id="ARBA00022729"/>
    </source>
</evidence>
<keyword evidence="3 8" id="KW-0472">Membrane</keyword>
<evidence type="ECO:0000256" key="6">
    <source>
        <dbReference type="ARBA" id="ARBA00023288"/>
    </source>
</evidence>
<comment type="subcellular location">
    <subcellularLocation>
        <location evidence="8">Cell outer membrane</location>
        <topology evidence="8">Lipid-anchor</topology>
    </subcellularLocation>
</comment>
<dbReference type="Proteomes" id="UP000537130">
    <property type="component" value="Unassembled WGS sequence"/>
</dbReference>
<dbReference type="AlphaFoldDB" id="A0A7W4Z5R5"/>
<dbReference type="HAMAP" id="MF_02204">
    <property type="entry name" value="Pal"/>
    <property type="match status" value="1"/>
</dbReference>
<dbReference type="InterPro" id="IPR039001">
    <property type="entry name" value="Pal"/>
</dbReference>
<reference evidence="12 13" key="1">
    <citation type="submission" date="2020-08" db="EMBL/GenBank/DDBJ databases">
        <title>Genomic Encyclopedia of Type Strains, Phase III (KMG-III): the genomes of soil and plant-associated and newly described type strains.</title>
        <authorList>
            <person name="Whitman W."/>
        </authorList>
    </citation>
    <scope>NUCLEOTIDE SEQUENCE [LARGE SCALE GENOMIC DNA]</scope>
    <source>
        <strain evidence="12 13">CECT 8654</strain>
    </source>
</reference>
<dbReference type="PROSITE" id="PS01068">
    <property type="entry name" value="OMPA_1"/>
    <property type="match status" value="1"/>
</dbReference>
<dbReference type="SUPFAM" id="SSF103088">
    <property type="entry name" value="OmpA-like"/>
    <property type="match status" value="1"/>
</dbReference>
<dbReference type="InterPro" id="IPR006690">
    <property type="entry name" value="OMPA-like_CS"/>
</dbReference>
<evidence type="ECO:0000313" key="12">
    <source>
        <dbReference type="EMBL" id="MBB3047372.1"/>
    </source>
</evidence>
<organism evidence="12 13">
    <name type="scientific">Litorivivens lipolytica</name>
    <dbReference type="NCBI Taxonomy" id="1524264"/>
    <lineage>
        <taxon>Bacteria</taxon>
        <taxon>Pseudomonadati</taxon>
        <taxon>Pseudomonadota</taxon>
        <taxon>Gammaproteobacteria</taxon>
        <taxon>Litorivivens</taxon>
    </lineage>
</organism>
<dbReference type="PANTHER" id="PTHR30329:SF21">
    <property type="entry name" value="LIPOPROTEIN YIAD-RELATED"/>
    <property type="match status" value="1"/>
</dbReference>
<dbReference type="PRINTS" id="PR01021">
    <property type="entry name" value="OMPADOMAIN"/>
</dbReference>
<dbReference type="InterPro" id="IPR050330">
    <property type="entry name" value="Bact_OuterMem_StrucFunc"/>
</dbReference>
<dbReference type="InterPro" id="IPR006664">
    <property type="entry name" value="OMP_bac"/>
</dbReference>